<dbReference type="InterPro" id="IPR050250">
    <property type="entry name" value="Macrolide_Exporter_MacB"/>
</dbReference>
<keyword evidence="11" id="KW-1185">Reference proteome</keyword>
<evidence type="ECO:0000256" key="6">
    <source>
        <dbReference type="ARBA" id="ARBA00038076"/>
    </source>
</evidence>
<dbReference type="HOGENOM" id="CLU_008713_1_0_10"/>
<keyword evidence="10" id="KW-0547">Nucleotide-binding</keyword>
<evidence type="ECO:0000259" key="8">
    <source>
        <dbReference type="Pfam" id="PF02687"/>
    </source>
</evidence>
<feature type="transmembrane region" description="Helical" evidence="7">
    <location>
        <begin position="21"/>
        <end position="42"/>
    </location>
</feature>
<feature type="transmembrane region" description="Helical" evidence="7">
    <location>
        <begin position="432"/>
        <end position="452"/>
    </location>
</feature>
<name>I0K1V5_9BACT</name>
<dbReference type="Pfam" id="PF02687">
    <property type="entry name" value="FtsX"/>
    <property type="match status" value="2"/>
</dbReference>
<evidence type="ECO:0000313" key="10">
    <source>
        <dbReference type="EMBL" id="CCG98108.1"/>
    </source>
</evidence>
<dbReference type="GO" id="GO:0022857">
    <property type="term" value="F:transmembrane transporter activity"/>
    <property type="evidence" value="ECO:0007669"/>
    <property type="project" value="TreeGrafter"/>
</dbReference>
<keyword evidence="2" id="KW-1003">Cell membrane</keyword>
<dbReference type="OrthoDB" id="5933722at2"/>
<organism evidence="10 11">
    <name type="scientific">Fibrella aestuarina BUZ 2</name>
    <dbReference type="NCBI Taxonomy" id="1166018"/>
    <lineage>
        <taxon>Bacteria</taxon>
        <taxon>Pseudomonadati</taxon>
        <taxon>Bacteroidota</taxon>
        <taxon>Cytophagia</taxon>
        <taxon>Cytophagales</taxon>
        <taxon>Spirosomataceae</taxon>
        <taxon>Fibrella</taxon>
    </lineage>
</organism>
<sequence>MLSNYLKIAWRNLIRNKGYSAINIGGLAVGMAVAMLIGLWVWDELSFNRSFANYDRIARVMQHQLFNGHIGTQASIPTPLDAELQTNYGSNFKHIAMATWEGDRVLSVGDKKLLRSGNYMGAAMPEILSLHMLKGSRQGLAEMNSILLSASTARALFGDANPMGKLINIEGRANVKVTGVYEDLPFSTEFRNLTFIAPWSLFVSISPWVKRTLDSQEWGNNSFQLFVQIADNADMQTVSARIKNAKLNRIPAEDRKYNPTLFLHPMTDWRLYSNWTEGVQVGGYVQYVRLFGLVGIFVLLLACINFMNLSTARSEKRAKEVGIRKAVGSVRGQLVSQFFSESFLVVVLAFIGAVLLILALLPWFNTVADKRLMFPWTEALFWLISLGFIGITGLLAGSYPAFYLSSFQPIKVLKGQGLQFRVGGLVAVPRKVLVVLQFTVSLTLIIGTVIVYRQIQHTKNRPLGYDSNGLVMMEMLSPAFYGKYDLLKTELTNAGVIQNMAESSSPLTGVWSNSSDFRWPGKDPSIDPDFSNIFVTHDFGKTVGWQFREGRDFSRTFTTDSSAVIINEAAVKFMGLKHPIGTVIRRGGRFDPQVKDFTVVGVIKDVLAESPYEPVKQAMYFMDYENANWIVLKLSPNRSARESMAIIEATFKRYVPSAPFVYQFADQEFGKKFASEERIGTLAGGFAVLAIFISCLGLLGLSSFTAEQRTKEIGVRKVLGASLIDLWVLLSKDFILLVCAASLIAVPIAYYYLREWLTDYKYRTDLSWWIFAGAVLGTVAITLLTVSFQSIRAALVNPVKSLRSE</sequence>
<keyword evidence="3 7" id="KW-0812">Transmembrane</keyword>
<dbReference type="AlphaFoldDB" id="I0K1V5"/>
<keyword evidence="5 7" id="KW-0472">Membrane</keyword>
<dbReference type="PATRIC" id="fig|1166018.3.peg.97"/>
<feature type="domain" description="MacB-like periplasmic core" evidence="9">
    <location>
        <begin position="519"/>
        <end position="648"/>
    </location>
</feature>
<evidence type="ECO:0000256" key="4">
    <source>
        <dbReference type="ARBA" id="ARBA00022989"/>
    </source>
</evidence>
<keyword evidence="4 7" id="KW-1133">Transmembrane helix</keyword>
<dbReference type="InterPro" id="IPR003838">
    <property type="entry name" value="ABC3_permease_C"/>
</dbReference>
<feature type="domain" description="MacB-like periplasmic core" evidence="9">
    <location>
        <begin position="20"/>
        <end position="244"/>
    </location>
</feature>
<evidence type="ECO:0000256" key="7">
    <source>
        <dbReference type="SAM" id="Phobius"/>
    </source>
</evidence>
<accession>I0K1V5</accession>
<dbReference type="Pfam" id="PF12704">
    <property type="entry name" value="MacB_PCD"/>
    <property type="match status" value="2"/>
</dbReference>
<evidence type="ECO:0000256" key="5">
    <source>
        <dbReference type="ARBA" id="ARBA00023136"/>
    </source>
</evidence>
<protein>
    <submittedName>
        <fullName evidence="10">Macrolide export ATP-binding/permease protein macB</fullName>
    </submittedName>
</protein>
<dbReference type="EMBL" id="HE796683">
    <property type="protein sequence ID" value="CCG98108.1"/>
    <property type="molecule type" value="Genomic_DNA"/>
</dbReference>
<feature type="transmembrane region" description="Helical" evidence="7">
    <location>
        <begin position="290"/>
        <end position="309"/>
    </location>
</feature>
<dbReference type="RefSeq" id="WP_015329208.1">
    <property type="nucleotide sequence ID" value="NC_020054.1"/>
</dbReference>
<dbReference type="KEGG" id="fae:FAES_0094"/>
<dbReference type="GO" id="GO:0005524">
    <property type="term" value="F:ATP binding"/>
    <property type="evidence" value="ECO:0007669"/>
    <property type="project" value="UniProtKB-KW"/>
</dbReference>
<feature type="transmembrane region" description="Helical" evidence="7">
    <location>
        <begin position="734"/>
        <end position="753"/>
    </location>
</feature>
<evidence type="ECO:0000256" key="1">
    <source>
        <dbReference type="ARBA" id="ARBA00004651"/>
    </source>
</evidence>
<dbReference type="PANTHER" id="PTHR30572:SF4">
    <property type="entry name" value="ABC TRANSPORTER PERMEASE YTRF"/>
    <property type="match status" value="1"/>
</dbReference>
<reference evidence="10 11" key="1">
    <citation type="journal article" date="2012" name="J. Bacteriol.">
        <title>Genome Sequence of Fibrella aestuarina BUZ 2T, a Filamentous Marine Bacterium.</title>
        <authorList>
            <person name="Filippini M."/>
            <person name="Qi W."/>
            <person name="Blom J."/>
            <person name="Goesmann A."/>
            <person name="Smits T.H."/>
            <person name="Bagheri H.C."/>
        </authorList>
    </citation>
    <scope>NUCLEOTIDE SEQUENCE [LARGE SCALE GENOMIC DNA]</scope>
    <source>
        <strain evidence="11">BUZ 2T</strain>
    </source>
</reference>
<proteinExistence type="inferred from homology"/>
<dbReference type="Proteomes" id="UP000011058">
    <property type="component" value="Chromosome"/>
</dbReference>
<feature type="transmembrane region" description="Helical" evidence="7">
    <location>
        <begin position="379"/>
        <end position="404"/>
    </location>
</feature>
<comment type="similarity">
    <text evidence="6">Belongs to the ABC-4 integral membrane protein family.</text>
</comment>
<gene>
    <name evidence="10" type="ORF">FAES_0094</name>
</gene>
<feature type="domain" description="ABC3 transporter permease C-terminal" evidence="8">
    <location>
        <begin position="686"/>
        <end position="794"/>
    </location>
</feature>
<comment type="subcellular location">
    <subcellularLocation>
        <location evidence="1">Cell membrane</location>
        <topology evidence="1">Multi-pass membrane protein</topology>
    </subcellularLocation>
</comment>
<dbReference type="STRING" id="1166018.FAES_0094"/>
<dbReference type="PANTHER" id="PTHR30572">
    <property type="entry name" value="MEMBRANE COMPONENT OF TRANSPORTER-RELATED"/>
    <property type="match status" value="1"/>
</dbReference>
<dbReference type="GO" id="GO:0005886">
    <property type="term" value="C:plasma membrane"/>
    <property type="evidence" value="ECO:0007669"/>
    <property type="project" value="UniProtKB-SubCell"/>
</dbReference>
<feature type="transmembrane region" description="Helical" evidence="7">
    <location>
        <begin position="679"/>
        <end position="701"/>
    </location>
</feature>
<evidence type="ECO:0000313" key="11">
    <source>
        <dbReference type="Proteomes" id="UP000011058"/>
    </source>
</evidence>
<evidence type="ECO:0000259" key="9">
    <source>
        <dbReference type="Pfam" id="PF12704"/>
    </source>
</evidence>
<keyword evidence="10" id="KW-0067">ATP-binding</keyword>
<evidence type="ECO:0000256" key="3">
    <source>
        <dbReference type="ARBA" id="ARBA00022692"/>
    </source>
</evidence>
<feature type="transmembrane region" description="Helical" evidence="7">
    <location>
        <begin position="768"/>
        <end position="788"/>
    </location>
</feature>
<dbReference type="eggNOG" id="COG0577">
    <property type="taxonomic scope" value="Bacteria"/>
</dbReference>
<feature type="transmembrane region" description="Helical" evidence="7">
    <location>
        <begin position="343"/>
        <end position="364"/>
    </location>
</feature>
<feature type="domain" description="ABC3 transporter permease C-terminal" evidence="8">
    <location>
        <begin position="293"/>
        <end position="408"/>
    </location>
</feature>
<evidence type="ECO:0000256" key="2">
    <source>
        <dbReference type="ARBA" id="ARBA00022475"/>
    </source>
</evidence>
<dbReference type="InterPro" id="IPR025857">
    <property type="entry name" value="MacB_PCD"/>
</dbReference>